<dbReference type="CDD" id="cd16443">
    <property type="entry name" value="LplA"/>
    <property type="match status" value="1"/>
</dbReference>
<dbReference type="NCBIfam" id="TIGR00545">
    <property type="entry name" value="lipoyltrans"/>
    <property type="match status" value="1"/>
</dbReference>
<accession>A0ABW4E8P6</accession>
<dbReference type="GO" id="GO:0016979">
    <property type="term" value="F:lipoate-protein ligase activity"/>
    <property type="evidence" value="ECO:0007669"/>
    <property type="project" value="UniProtKB-EC"/>
</dbReference>
<evidence type="ECO:0000256" key="6">
    <source>
        <dbReference type="ARBA" id="ARBA00022840"/>
    </source>
</evidence>
<evidence type="ECO:0000256" key="2">
    <source>
        <dbReference type="ARBA" id="ARBA00005124"/>
    </source>
</evidence>
<protein>
    <recommendedName>
        <fullName evidence="3">lipoate--protein ligase</fullName>
        <ecNumber evidence="3">6.3.1.20</ecNumber>
    </recommendedName>
</protein>
<evidence type="ECO:0000256" key="4">
    <source>
        <dbReference type="ARBA" id="ARBA00022598"/>
    </source>
</evidence>
<evidence type="ECO:0000256" key="5">
    <source>
        <dbReference type="ARBA" id="ARBA00022741"/>
    </source>
</evidence>
<dbReference type="SUPFAM" id="SSF55681">
    <property type="entry name" value="Class II aaRS and biotin synthetases"/>
    <property type="match status" value="1"/>
</dbReference>
<dbReference type="RefSeq" id="WP_125753210.1">
    <property type="nucleotide sequence ID" value="NZ_JBHTON010000020.1"/>
</dbReference>
<dbReference type="EC" id="6.3.1.20" evidence="3"/>
<comment type="caution">
    <text evidence="9">The sequence shown here is derived from an EMBL/GenBank/DDBJ whole genome shotgun (WGS) entry which is preliminary data.</text>
</comment>
<dbReference type="SUPFAM" id="SSF82649">
    <property type="entry name" value="SufE/NifU"/>
    <property type="match status" value="1"/>
</dbReference>
<sequence>MFLIDTSRNGKPVYDPIVNQSLDNYLVNDLKLPGHGLIVYVNQPAVIIGVNQNAYSEVDLPYLKAHDIKLVRRTSGGGAVYHDFGNLIFENIVIDDDSHFGDYGYFAQPILDAVHHMGATEAQLRGRNDMVINDQKFSGMTMFKVGHSYAAGGTLLFDLDQDAATRVLTPDKAKLASKGVRSVKARVTNLKPFLTAPYADYTIEQFKEALLKELFHVDKLEEIQTYHLNDHDWEIIDARLAGKYDTDAWNYGTNPGYDYYVSRHFDIGTVSFNYSLNTGRISRIKLYGDFITGGDITIIESALTGINFTQSAIVTALSGIDLTANLGPVAPEDLAALLLEKTPTKKHTF</sequence>
<dbReference type="InterPro" id="IPR004562">
    <property type="entry name" value="LipoylTrfase_LipoateP_Ligase"/>
</dbReference>
<keyword evidence="10" id="KW-1185">Reference proteome</keyword>
<keyword evidence="6" id="KW-0067">ATP-binding</keyword>
<comment type="pathway">
    <text evidence="2">Protein modification; protein lipoylation via exogenous pathway; protein N(6)-(lipoyl)lysine from lipoate: step 1/2.</text>
</comment>
<dbReference type="Proteomes" id="UP001597252">
    <property type="component" value="Unassembled WGS sequence"/>
</dbReference>
<dbReference type="PANTHER" id="PTHR12561:SF3">
    <property type="entry name" value="LIPOYLTRANSFERASE 1, MITOCHONDRIAL"/>
    <property type="match status" value="1"/>
</dbReference>
<evidence type="ECO:0000313" key="10">
    <source>
        <dbReference type="Proteomes" id="UP001597252"/>
    </source>
</evidence>
<evidence type="ECO:0000313" key="9">
    <source>
        <dbReference type="EMBL" id="MFD1485096.1"/>
    </source>
</evidence>
<dbReference type="InterPro" id="IPR019491">
    <property type="entry name" value="Lipoate_protein_ligase_C"/>
</dbReference>
<dbReference type="EMBL" id="JBHTON010000020">
    <property type="protein sequence ID" value="MFD1485096.1"/>
    <property type="molecule type" value="Genomic_DNA"/>
</dbReference>
<evidence type="ECO:0000259" key="8">
    <source>
        <dbReference type="PROSITE" id="PS51733"/>
    </source>
</evidence>
<dbReference type="Gene3D" id="3.30.390.50">
    <property type="entry name" value="CO dehydrogenase flavoprotein, C-terminal domain"/>
    <property type="match status" value="1"/>
</dbReference>
<name>A0ABW4E8P6_9LACO</name>
<reference evidence="10" key="1">
    <citation type="journal article" date="2019" name="Int. J. Syst. Evol. Microbiol.">
        <title>The Global Catalogue of Microorganisms (GCM) 10K type strain sequencing project: providing services to taxonomists for standard genome sequencing and annotation.</title>
        <authorList>
            <consortium name="The Broad Institute Genomics Platform"/>
            <consortium name="The Broad Institute Genome Sequencing Center for Infectious Disease"/>
            <person name="Wu L."/>
            <person name="Ma J."/>
        </authorList>
    </citation>
    <scope>NUCLEOTIDE SEQUENCE [LARGE SCALE GENOMIC DNA]</scope>
    <source>
        <strain evidence="10">CCM 8903</strain>
    </source>
</reference>
<dbReference type="InterPro" id="IPR004143">
    <property type="entry name" value="BPL_LPL_catalytic"/>
</dbReference>
<evidence type="ECO:0000256" key="1">
    <source>
        <dbReference type="ARBA" id="ARBA00005085"/>
    </source>
</evidence>
<evidence type="ECO:0000256" key="7">
    <source>
        <dbReference type="ARBA" id="ARBA00048037"/>
    </source>
</evidence>
<evidence type="ECO:0000256" key="3">
    <source>
        <dbReference type="ARBA" id="ARBA00012367"/>
    </source>
</evidence>
<dbReference type="InterPro" id="IPR045864">
    <property type="entry name" value="aa-tRNA-synth_II/BPL/LPL"/>
</dbReference>
<dbReference type="Gene3D" id="3.30.930.10">
    <property type="entry name" value="Bira Bifunctional Protein, Domain 2"/>
    <property type="match status" value="1"/>
</dbReference>
<gene>
    <name evidence="9" type="ORF">ACFQ5J_07625</name>
</gene>
<keyword evidence="4 9" id="KW-0436">Ligase</keyword>
<comment type="catalytic activity">
    <reaction evidence="7">
        <text>L-lysyl-[lipoyl-carrier protein] + (R)-lipoate + ATP = N(6)-[(R)-lipoyl]-L-lysyl-[lipoyl-carrier protein] + AMP + diphosphate + H(+)</text>
        <dbReference type="Rhea" id="RHEA:49288"/>
        <dbReference type="Rhea" id="RHEA-COMP:10500"/>
        <dbReference type="Rhea" id="RHEA-COMP:10502"/>
        <dbReference type="ChEBI" id="CHEBI:15378"/>
        <dbReference type="ChEBI" id="CHEBI:29969"/>
        <dbReference type="ChEBI" id="CHEBI:30616"/>
        <dbReference type="ChEBI" id="CHEBI:33019"/>
        <dbReference type="ChEBI" id="CHEBI:83088"/>
        <dbReference type="ChEBI" id="CHEBI:83099"/>
        <dbReference type="ChEBI" id="CHEBI:456215"/>
        <dbReference type="EC" id="6.3.1.20"/>
    </reaction>
</comment>
<dbReference type="Pfam" id="PF10437">
    <property type="entry name" value="Lip_prot_lig_C"/>
    <property type="match status" value="1"/>
</dbReference>
<organism evidence="9 10">
    <name type="scientific">Lacticaseibacillus baoqingensis</name>
    <dbReference type="NCBI Taxonomy" id="2486013"/>
    <lineage>
        <taxon>Bacteria</taxon>
        <taxon>Bacillati</taxon>
        <taxon>Bacillota</taxon>
        <taxon>Bacilli</taxon>
        <taxon>Lactobacillales</taxon>
        <taxon>Lactobacillaceae</taxon>
        <taxon>Lacticaseibacillus</taxon>
    </lineage>
</organism>
<keyword evidence="5" id="KW-0547">Nucleotide-binding</keyword>
<proteinExistence type="predicted"/>
<dbReference type="PROSITE" id="PS51733">
    <property type="entry name" value="BPL_LPL_CATALYTIC"/>
    <property type="match status" value="1"/>
</dbReference>
<comment type="pathway">
    <text evidence="1">Protein modification; protein lipoylation via exogenous pathway; protein N(6)-(lipoyl)lysine from lipoate: step 2/2.</text>
</comment>
<feature type="domain" description="BPL/LPL catalytic" evidence="8">
    <location>
        <begin position="31"/>
        <end position="222"/>
    </location>
</feature>
<dbReference type="Pfam" id="PF21948">
    <property type="entry name" value="LplA-B_cat"/>
    <property type="match status" value="1"/>
</dbReference>
<dbReference type="PANTHER" id="PTHR12561">
    <property type="entry name" value="LIPOATE-PROTEIN LIGASE"/>
    <property type="match status" value="1"/>
</dbReference>